<evidence type="ECO:0000256" key="5">
    <source>
        <dbReference type="ARBA" id="ARBA00022741"/>
    </source>
</evidence>
<evidence type="ECO:0000259" key="10">
    <source>
        <dbReference type="PROSITE" id="PS50109"/>
    </source>
</evidence>
<evidence type="ECO:0000256" key="8">
    <source>
        <dbReference type="ARBA" id="ARBA00023012"/>
    </source>
</evidence>
<dbReference type="InterPro" id="IPR004358">
    <property type="entry name" value="Sig_transdc_His_kin-like_C"/>
</dbReference>
<evidence type="ECO:0000313" key="11">
    <source>
        <dbReference type="EMBL" id="TMQ52277.1"/>
    </source>
</evidence>
<evidence type="ECO:0000256" key="7">
    <source>
        <dbReference type="ARBA" id="ARBA00022840"/>
    </source>
</evidence>
<dbReference type="AlphaFoldDB" id="A0A538SLP1"/>
<dbReference type="InterPro" id="IPR036890">
    <property type="entry name" value="HATPase_C_sf"/>
</dbReference>
<evidence type="ECO:0000256" key="1">
    <source>
        <dbReference type="ARBA" id="ARBA00000085"/>
    </source>
</evidence>
<dbReference type="PANTHER" id="PTHR43065:SF10">
    <property type="entry name" value="PEROXIDE STRESS-ACTIVATED HISTIDINE KINASE MAK3"/>
    <property type="match status" value="1"/>
</dbReference>
<dbReference type="GO" id="GO:0004673">
    <property type="term" value="F:protein histidine kinase activity"/>
    <property type="evidence" value="ECO:0007669"/>
    <property type="project" value="UniProtKB-EC"/>
</dbReference>
<dbReference type="SMART" id="SM00387">
    <property type="entry name" value="HATPase_c"/>
    <property type="match status" value="1"/>
</dbReference>
<dbReference type="Pfam" id="PF02518">
    <property type="entry name" value="HATPase_c"/>
    <property type="match status" value="1"/>
</dbReference>
<keyword evidence="4" id="KW-0808">Transferase</keyword>
<sequence length="223" mass="23530">MAEAGPRAEPRDQQLARPHQVDRGKPAEHGVAGHEPRAAGRRRQDRPRRRRGAGRIVKPVHGRSCAPGASPAAEARGDRSRALGATSRGIGDPIAVEVSSGGSLTIAADGDQLDQLLINLVRNAADAALETGGGVRVGWQRQPGHIEVWVEDDGPGLSDTENLFVPFFTTKPNGTGVGLALSRQIAEAHGGTLILENRLGGRGGVARLRLPVGPDLPTLRRLR</sequence>
<name>A0A538SLP1_UNCEI</name>
<dbReference type="Gene3D" id="3.30.565.10">
    <property type="entry name" value="Histidine kinase-like ATPase, C-terminal domain"/>
    <property type="match status" value="1"/>
</dbReference>
<keyword evidence="6 11" id="KW-0418">Kinase</keyword>
<protein>
    <recommendedName>
        <fullName evidence="2">histidine kinase</fullName>
        <ecNumber evidence="2">2.7.13.3</ecNumber>
    </recommendedName>
</protein>
<evidence type="ECO:0000256" key="2">
    <source>
        <dbReference type="ARBA" id="ARBA00012438"/>
    </source>
</evidence>
<dbReference type="InterPro" id="IPR005467">
    <property type="entry name" value="His_kinase_dom"/>
</dbReference>
<evidence type="ECO:0000313" key="12">
    <source>
        <dbReference type="Proteomes" id="UP000320184"/>
    </source>
</evidence>
<dbReference type="SUPFAM" id="SSF55874">
    <property type="entry name" value="ATPase domain of HSP90 chaperone/DNA topoisomerase II/histidine kinase"/>
    <property type="match status" value="1"/>
</dbReference>
<accession>A0A538SLP1</accession>
<dbReference type="GO" id="GO:0000160">
    <property type="term" value="P:phosphorelay signal transduction system"/>
    <property type="evidence" value="ECO:0007669"/>
    <property type="project" value="UniProtKB-KW"/>
</dbReference>
<dbReference type="PRINTS" id="PR00344">
    <property type="entry name" value="BCTRLSENSOR"/>
</dbReference>
<feature type="compositionally biased region" description="Basic residues" evidence="9">
    <location>
        <begin position="39"/>
        <end position="61"/>
    </location>
</feature>
<dbReference type="EMBL" id="VBOT01000038">
    <property type="protein sequence ID" value="TMQ52277.1"/>
    <property type="molecule type" value="Genomic_DNA"/>
</dbReference>
<keyword evidence="8" id="KW-0902">Two-component regulatory system</keyword>
<evidence type="ECO:0000256" key="3">
    <source>
        <dbReference type="ARBA" id="ARBA00022553"/>
    </source>
</evidence>
<evidence type="ECO:0000256" key="9">
    <source>
        <dbReference type="SAM" id="MobiDB-lite"/>
    </source>
</evidence>
<proteinExistence type="predicted"/>
<comment type="catalytic activity">
    <reaction evidence="1">
        <text>ATP + protein L-histidine = ADP + protein N-phospho-L-histidine.</text>
        <dbReference type="EC" id="2.7.13.3"/>
    </reaction>
</comment>
<feature type="compositionally biased region" description="Basic and acidic residues" evidence="9">
    <location>
        <begin position="1"/>
        <end position="38"/>
    </location>
</feature>
<keyword evidence="5" id="KW-0547">Nucleotide-binding</keyword>
<dbReference type="EC" id="2.7.13.3" evidence="2"/>
<organism evidence="11 12">
    <name type="scientific">Eiseniibacteriota bacterium</name>
    <dbReference type="NCBI Taxonomy" id="2212470"/>
    <lineage>
        <taxon>Bacteria</taxon>
        <taxon>Candidatus Eiseniibacteriota</taxon>
    </lineage>
</organism>
<feature type="domain" description="Histidine kinase" evidence="10">
    <location>
        <begin position="94"/>
        <end position="214"/>
    </location>
</feature>
<dbReference type="InterPro" id="IPR003594">
    <property type="entry name" value="HATPase_dom"/>
</dbReference>
<reference evidence="11 12" key="1">
    <citation type="journal article" date="2019" name="Nat. Microbiol.">
        <title>Mediterranean grassland soil C-N compound turnover is dependent on rainfall and depth, and is mediated by genomically divergent microorganisms.</title>
        <authorList>
            <person name="Diamond S."/>
            <person name="Andeer P.F."/>
            <person name="Li Z."/>
            <person name="Crits-Christoph A."/>
            <person name="Burstein D."/>
            <person name="Anantharaman K."/>
            <person name="Lane K.R."/>
            <person name="Thomas B.C."/>
            <person name="Pan C."/>
            <person name="Northen T.R."/>
            <person name="Banfield J.F."/>
        </authorList>
    </citation>
    <scope>NUCLEOTIDE SEQUENCE [LARGE SCALE GENOMIC DNA]</scope>
    <source>
        <strain evidence="11">WS_3</strain>
    </source>
</reference>
<gene>
    <name evidence="11" type="ORF">E6K73_03345</name>
</gene>
<dbReference type="GO" id="GO:0005524">
    <property type="term" value="F:ATP binding"/>
    <property type="evidence" value="ECO:0007669"/>
    <property type="project" value="UniProtKB-KW"/>
</dbReference>
<evidence type="ECO:0000256" key="6">
    <source>
        <dbReference type="ARBA" id="ARBA00022777"/>
    </source>
</evidence>
<dbReference type="PROSITE" id="PS50109">
    <property type="entry name" value="HIS_KIN"/>
    <property type="match status" value="1"/>
</dbReference>
<feature type="region of interest" description="Disordered" evidence="9">
    <location>
        <begin position="1"/>
        <end position="86"/>
    </location>
</feature>
<keyword evidence="3" id="KW-0597">Phosphoprotein</keyword>
<dbReference type="Proteomes" id="UP000320184">
    <property type="component" value="Unassembled WGS sequence"/>
</dbReference>
<dbReference type="PANTHER" id="PTHR43065">
    <property type="entry name" value="SENSOR HISTIDINE KINASE"/>
    <property type="match status" value="1"/>
</dbReference>
<comment type="caution">
    <text evidence="11">The sequence shown here is derived from an EMBL/GenBank/DDBJ whole genome shotgun (WGS) entry which is preliminary data.</text>
</comment>
<keyword evidence="7" id="KW-0067">ATP-binding</keyword>
<evidence type="ECO:0000256" key="4">
    <source>
        <dbReference type="ARBA" id="ARBA00022679"/>
    </source>
</evidence>